<dbReference type="Gene3D" id="2.40.50.100">
    <property type="match status" value="1"/>
</dbReference>
<evidence type="ECO:0000259" key="8">
    <source>
        <dbReference type="Pfam" id="PF25963"/>
    </source>
</evidence>
<keyword evidence="10" id="KW-1185">Reference proteome</keyword>
<evidence type="ECO:0000313" key="10">
    <source>
        <dbReference type="Proteomes" id="UP000188947"/>
    </source>
</evidence>
<proteinExistence type="predicted"/>
<keyword evidence="4 6" id="KW-0472">Membrane</keyword>
<dbReference type="InterPro" id="IPR050739">
    <property type="entry name" value="MFP"/>
</dbReference>
<dbReference type="RefSeq" id="WP_077564580.1">
    <property type="nucleotide sequence ID" value="NZ_CP016378.1"/>
</dbReference>
<evidence type="ECO:0000256" key="6">
    <source>
        <dbReference type="SAM" id="Phobius"/>
    </source>
</evidence>
<evidence type="ECO:0000256" key="4">
    <source>
        <dbReference type="ARBA" id="ARBA00023136"/>
    </source>
</evidence>
<sequence>MKKKYTATDKLITKITGWITALIVLTLAVWGGVTLKNYYQYEQTNDAQVQEYVNPVISRAGGFIVAVKFEENQNVKKGDTLLIIDNREYVLQQKQTQALLLKARAELKTLESTAETMGKEALASKEQIGANSAKVKKQELDYSRYKKLYEEESATKQKLEDIEATLEVNKSEYKSSQDNYLASVSKIHDVVAEKEVVKAEISRLQALLDRHKLDVSYTVVTAPYNGRMGRRSVEAGQMIDAGETLAFIVNNQTDKWVVANYKETQIGGMKIGDRVKIIADSYPDREFKGTIISLSPATGSSFSLLPPDNSTGNYVKIVQRIPVRIRIEGSKQETEVLKVGMNVNVYAGKKHSNG</sequence>
<dbReference type="InterPro" id="IPR058625">
    <property type="entry name" value="MdtA-like_BSH"/>
</dbReference>
<feature type="transmembrane region" description="Helical" evidence="6">
    <location>
        <begin position="12"/>
        <end position="33"/>
    </location>
</feature>
<name>A0A1T3FLZ9_ELIME</name>
<organism evidence="9 10">
    <name type="scientific">Elizabethkingia meningoseptica</name>
    <name type="common">Chryseobacterium meningosepticum</name>
    <dbReference type="NCBI Taxonomy" id="238"/>
    <lineage>
        <taxon>Bacteria</taxon>
        <taxon>Pseudomonadati</taxon>
        <taxon>Bacteroidota</taxon>
        <taxon>Flavobacteriia</taxon>
        <taxon>Flavobacteriales</taxon>
        <taxon>Weeksellaceae</taxon>
        <taxon>Elizabethkingia</taxon>
    </lineage>
</organism>
<dbReference type="EMBL" id="MPOG01000008">
    <property type="protein sequence ID" value="OOH96430.1"/>
    <property type="molecule type" value="Genomic_DNA"/>
</dbReference>
<dbReference type="GO" id="GO:0016020">
    <property type="term" value="C:membrane"/>
    <property type="evidence" value="ECO:0007669"/>
    <property type="project" value="UniProtKB-SubCell"/>
</dbReference>
<dbReference type="AlphaFoldDB" id="A0A1T3FLZ9"/>
<reference evidence="9 10" key="1">
    <citation type="submission" date="2016-11" db="EMBL/GenBank/DDBJ databases">
        <title>Genome sequence and comparative genomic analysis of clinical strain Elizabethkingia meningoseptica 61421 PRCM.</title>
        <authorList>
            <person name="Wang M."/>
            <person name="Hu S."/>
            <person name="Cao L."/>
            <person name="Jiang T."/>
            <person name="Zhou Y."/>
            <person name="Ming D."/>
        </authorList>
    </citation>
    <scope>NUCLEOTIDE SEQUENCE [LARGE SCALE GENOMIC DNA]</scope>
    <source>
        <strain evidence="9 10">61421 PRCM</strain>
    </source>
</reference>
<evidence type="ECO:0000256" key="1">
    <source>
        <dbReference type="ARBA" id="ARBA00004167"/>
    </source>
</evidence>
<feature type="domain" description="Multidrug resistance protein MdtA-like barrel-sandwich hybrid" evidence="7">
    <location>
        <begin position="56"/>
        <end position="249"/>
    </location>
</feature>
<dbReference type="eggNOG" id="COG1566">
    <property type="taxonomic scope" value="Bacteria"/>
</dbReference>
<feature type="coiled-coil region" evidence="5">
    <location>
        <begin position="145"/>
        <end position="214"/>
    </location>
</feature>
<gene>
    <name evidence="9" type="ORF">BMF97_08480</name>
</gene>
<dbReference type="GO" id="GO:0055085">
    <property type="term" value="P:transmembrane transport"/>
    <property type="evidence" value="ECO:0007669"/>
    <property type="project" value="InterPro"/>
</dbReference>
<feature type="domain" description="p-hydroxybenzoic acid efflux pump subunit AaeA-like beta-barrel" evidence="8">
    <location>
        <begin position="257"/>
        <end position="345"/>
    </location>
</feature>
<dbReference type="PANTHER" id="PTHR30386:SF26">
    <property type="entry name" value="TRANSPORT PROTEIN COMB"/>
    <property type="match status" value="1"/>
</dbReference>
<protein>
    <submittedName>
        <fullName evidence="9">Multidrug transporter</fullName>
    </submittedName>
</protein>
<dbReference type="SUPFAM" id="SSF111369">
    <property type="entry name" value="HlyD-like secretion proteins"/>
    <property type="match status" value="2"/>
</dbReference>
<keyword evidence="2 6" id="KW-0812">Transmembrane</keyword>
<dbReference type="STRING" id="238.BBD35_13635"/>
<evidence type="ECO:0000259" key="7">
    <source>
        <dbReference type="Pfam" id="PF25917"/>
    </source>
</evidence>
<dbReference type="Proteomes" id="UP000188947">
    <property type="component" value="Unassembled WGS sequence"/>
</dbReference>
<dbReference type="Pfam" id="PF25963">
    <property type="entry name" value="Beta-barrel_AAEA"/>
    <property type="match status" value="1"/>
</dbReference>
<dbReference type="OrthoDB" id="9811754at2"/>
<keyword evidence="3 6" id="KW-1133">Transmembrane helix</keyword>
<evidence type="ECO:0000256" key="2">
    <source>
        <dbReference type="ARBA" id="ARBA00022692"/>
    </source>
</evidence>
<comment type="caution">
    <text evidence="9">The sequence shown here is derived from an EMBL/GenBank/DDBJ whole genome shotgun (WGS) entry which is preliminary data.</text>
</comment>
<comment type="subcellular location">
    <subcellularLocation>
        <location evidence="1">Membrane</location>
        <topology evidence="1">Single-pass membrane protein</topology>
    </subcellularLocation>
</comment>
<evidence type="ECO:0000256" key="3">
    <source>
        <dbReference type="ARBA" id="ARBA00022989"/>
    </source>
</evidence>
<dbReference type="Pfam" id="PF25917">
    <property type="entry name" value="BSH_RND"/>
    <property type="match status" value="1"/>
</dbReference>
<keyword evidence="5" id="KW-0175">Coiled coil</keyword>
<dbReference type="PANTHER" id="PTHR30386">
    <property type="entry name" value="MEMBRANE FUSION SUBUNIT OF EMRAB-TOLC MULTIDRUG EFFLUX PUMP"/>
    <property type="match status" value="1"/>
</dbReference>
<accession>A0A1T3FLZ9</accession>
<evidence type="ECO:0000256" key="5">
    <source>
        <dbReference type="SAM" id="Coils"/>
    </source>
</evidence>
<dbReference type="InterPro" id="IPR058634">
    <property type="entry name" value="AaeA-lik-b-barrel"/>
</dbReference>
<dbReference type="Gene3D" id="2.40.30.170">
    <property type="match status" value="1"/>
</dbReference>
<evidence type="ECO:0000313" key="9">
    <source>
        <dbReference type="EMBL" id="OOH96430.1"/>
    </source>
</evidence>